<sequence length="71" mass="8541">WYKEIHSNPQKIPYHVATRFYENNSQHQSAELVKYNTIDWFVSPADLREERREDINERKLHGELWGIAQSA</sequence>
<reference evidence="1" key="1">
    <citation type="submission" date="2021-06" db="EMBL/GenBank/DDBJ databases">
        <authorList>
            <person name="Kallberg Y."/>
            <person name="Tangrot J."/>
            <person name="Rosling A."/>
        </authorList>
    </citation>
    <scope>NUCLEOTIDE SEQUENCE</scope>
    <source>
        <strain evidence="1">BR232B</strain>
    </source>
</reference>
<evidence type="ECO:0000313" key="1">
    <source>
        <dbReference type="EMBL" id="CAG8681102.1"/>
    </source>
</evidence>
<dbReference type="AlphaFoldDB" id="A0A9N9HK84"/>
<organism evidence="1 2">
    <name type="scientific">Paraglomus brasilianum</name>
    <dbReference type="NCBI Taxonomy" id="144538"/>
    <lineage>
        <taxon>Eukaryota</taxon>
        <taxon>Fungi</taxon>
        <taxon>Fungi incertae sedis</taxon>
        <taxon>Mucoromycota</taxon>
        <taxon>Glomeromycotina</taxon>
        <taxon>Glomeromycetes</taxon>
        <taxon>Paraglomerales</taxon>
        <taxon>Paraglomeraceae</taxon>
        <taxon>Paraglomus</taxon>
    </lineage>
</organism>
<comment type="caution">
    <text evidence="1">The sequence shown here is derived from an EMBL/GenBank/DDBJ whole genome shotgun (WGS) entry which is preliminary data.</text>
</comment>
<feature type="non-terminal residue" evidence="1">
    <location>
        <position position="1"/>
    </location>
</feature>
<dbReference type="Proteomes" id="UP000789739">
    <property type="component" value="Unassembled WGS sequence"/>
</dbReference>
<proteinExistence type="predicted"/>
<keyword evidence="2" id="KW-1185">Reference proteome</keyword>
<gene>
    <name evidence="1" type="ORF">PBRASI_LOCUS11812</name>
</gene>
<name>A0A9N9HK84_9GLOM</name>
<accession>A0A9N9HK84</accession>
<dbReference type="EMBL" id="CAJVPI010006984">
    <property type="protein sequence ID" value="CAG8681102.1"/>
    <property type="molecule type" value="Genomic_DNA"/>
</dbReference>
<feature type="non-terminal residue" evidence="1">
    <location>
        <position position="71"/>
    </location>
</feature>
<protein>
    <submittedName>
        <fullName evidence="1">5739_t:CDS:1</fullName>
    </submittedName>
</protein>
<dbReference type="OrthoDB" id="2409725at2759"/>
<evidence type="ECO:0000313" key="2">
    <source>
        <dbReference type="Proteomes" id="UP000789739"/>
    </source>
</evidence>